<dbReference type="AlphaFoldDB" id="A0A8S0RXM4"/>
<evidence type="ECO:0000313" key="3">
    <source>
        <dbReference type="Proteomes" id="UP000594638"/>
    </source>
</evidence>
<protein>
    <submittedName>
        <fullName evidence="2">Uncharacterized protein</fullName>
    </submittedName>
</protein>
<reference evidence="2 3" key="1">
    <citation type="submission" date="2019-12" db="EMBL/GenBank/DDBJ databases">
        <authorList>
            <person name="Alioto T."/>
            <person name="Alioto T."/>
            <person name="Gomez Garrido J."/>
        </authorList>
    </citation>
    <scope>NUCLEOTIDE SEQUENCE [LARGE SCALE GENOMIC DNA]</scope>
</reference>
<name>A0A8S0RXM4_OLEEU</name>
<gene>
    <name evidence="2" type="ORF">OLEA9_A073644</name>
</gene>
<proteinExistence type="predicted"/>
<evidence type="ECO:0000256" key="1">
    <source>
        <dbReference type="SAM" id="MobiDB-lite"/>
    </source>
</evidence>
<feature type="compositionally biased region" description="Polar residues" evidence="1">
    <location>
        <begin position="244"/>
        <end position="265"/>
    </location>
</feature>
<feature type="region of interest" description="Disordered" evidence="1">
    <location>
        <begin position="99"/>
        <end position="118"/>
    </location>
</feature>
<feature type="compositionally biased region" description="Basic and acidic residues" evidence="1">
    <location>
        <begin position="99"/>
        <end position="112"/>
    </location>
</feature>
<organism evidence="2 3">
    <name type="scientific">Olea europaea subsp. europaea</name>
    <dbReference type="NCBI Taxonomy" id="158383"/>
    <lineage>
        <taxon>Eukaryota</taxon>
        <taxon>Viridiplantae</taxon>
        <taxon>Streptophyta</taxon>
        <taxon>Embryophyta</taxon>
        <taxon>Tracheophyta</taxon>
        <taxon>Spermatophyta</taxon>
        <taxon>Magnoliopsida</taxon>
        <taxon>eudicotyledons</taxon>
        <taxon>Gunneridae</taxon>
        <taxon>Pentapetalae</taxon>
        <taxon>asterids</taxon>
        <taxon>lamiids</taxon>
        <taxon>Lamiales</taxon>
        <taxon>Oleaceae</taxon>
        <taxon>Oleeae</taxon>
        <taxon>Olea</taxon>
    </lineage>
</organism>
<comment type="caution">
    <text evidence="2">The sequence shown here is derived from an EMBL/GenBank/DDBJ whole genome shotgun (WGS) entry which is preliminary data.</text>
</comment>
<dbReference type="Proteomes" id="UP000594638">
    <property type="component" value="Unassembled WGS sequence"/>
</dbReference>
<keyword evidence="3" id="KW-1185">Reference proteome</keyword>
<dbReference type="EMBL" id="CACTIH010003752">
    <property type="protein sequence ID" value="CAA2984093.1"/>
    <property type="molecule type" value="Genomic_DNA"/>
</dbReference>
<feature type="region of interest" description="Disordered" evidence="1">
    <location>
        <begin position="237"/>
        <end position="265"/>
    </location>
</feature>
<sequence>MATSATYRVTRQASLSPLYDDTREERLWVVLLAVRNQMRVFAPPYMRFVTGSTVIEICFASWPGFVVRTGVDFLGMFSIGGEPKSITILDANDSNSVKIQDRPEDPDPELHKINSQPKPNPVQLSLPFYWSLTFDAEVTKTTRQLINGLAGISNKSSVSILNNKYFSPSVTLSMFGRNEIDEDCEGSHMGINRMNESNKDGPNDNEMLNTQWQNPVSWMNAPPGGLIGEALCLENATTTKRDSSSPTPNGHGYRNSSSNCSKRYC</sequence>
<accession>A0A8S0RXM4</accession>
<dbReference type="Gramene" id="OE9A073644T1">
    <property type="protein sequence ID" value="OE9A073644C1"/>
    <property type="gene ID" value="OE9A073644"/>
</dbReference>
<evidence type="ECO:0000313" key="2">
    <source>
        <dbReference type="EMBL" id="CAA2984093.1"/>
    </source>
</evidence>